<feature type="transmembrane region" description="Helical" evidence="5">
    <location>
        <begin position="354"/>
        <end position="374"/>
    </location>
</feature>
<feature type="transmembrane region" description="Helical" evidence="5">
    <location>
        <begin position="267"/>
        <end position="284"/>
    </location>
</feature>
<evidence type="ECO:0000256" key="4">
    <source>
        <dbReference type="ARBA" id="ARBA00023136"/>
    </source>
</evidence>
<evidence type="ECO:0000256" key="3">
    <source>
        <dbReference type="ARBA" id="ARBA00022989"/>
    </source>
</evidence>
<feature type="transmembrane region" description="Helical" evidence="5">
    <location>
        <begin position="47"/>
        <end position="66"/>
    </location>
</feature>
<sequence>MRASLSPVTNTWPLARGSVPEREAFALATAVLLTLFAGDAVPNTITWYGAAAVWALEGAWGISVVVRARPPLTRTPRALWLFLAWCLVTVIWSHWRPATLASTVAQVVCALVAFAIASTLTWRRILDAASLAFRWVLGLSLLFEAVVAVVVRHPIAPIWTDYGDRKIPDAFYFSRAELFTGGRIQGLPGNANLLAMVALLAAIAVAVQLAEGRLRRNQAIGWLVVAGVVFALTRSSTVIVAAVAVAGVLAVALWMRRVPSGHRAGRYLGLVAVVAVVVVAVVLGREQLLDVLGRSSDLTGRGTIWAAVWGLVVQHPVLGWGWIGYWWPNIPMLSGLAPLHGVQYLQAHDAGLDVWMQTGIVGLVLFAVYVLTTLARSWAGATRPGFGPDLRPRPFDPVTLFPLLVVVALLVQSVAESRLLYQGNWVLFALMAIKSRIVLVTEEPVSVGDGPRTPLAKRAFRWAANP</sequence>
<feature type="transmembrane region" description="Helical" evidence="5">
    <location>
        <begin position="78"/>
        <end position="95"/>
    </location>
</feature>
<gene>
    <name evidence="7" type="ORF">GCM10009627_31840</name>
</gene>
<keyword evidence="2 5" id="KW-0812">Transmembrane</keyword>
<keyword evidence="8" id="KW-1185">Reference proteome</keyword>
<dbReference type="PANTHER" id="PTHR37422">
    <property type="entry name" value="TEICHURONIC ACID BIOSYNTHESIS PROTEIN TUAE"/>
    <property type="match status" value="1"/>
</dbReference>
<proteinExistence type="predicted"/>
<dbReference type="InterPro" id="IPR007016">
    <property type="entry name" value="O-antigen_ligase-rel_domated"/>
</dbReference>
<evidence type="ECO:0000259" key="6">
    <source>
        <dbReference type="Pfam" id="PF04932"/>
    </source>
</evidence>
<evidence type="ECO:0000256" key="2">
    <source>
        <dbReference type="ARBA" id="ARBA00022692"/>
    </source>
</evidence>
<evidence type="ECO:0000313" key="8">
    <source>
        <dbReference type="Proteomes" id="UP001501742"/>
    </source>
</evidence>
<dbReference type="Proteomes" id="UP001501742">
    <property type="component" value="Unassembled WGS sequence"/>
</dbReference>
<feature type="transmembrane region" description="Helical" evidence="5">
    <location>
        <begin position="222"/>
        <end position="255"/>
    </location>
</feature>
<evidence type="ECO:0000256" key="1">
    <source>
        <dbReference type="ARBA" id="ARBA00004141"/>
    </source>
</evidence>
<organism evidence="7 8">
    <name type="scientific">Curtobacterium herbarum</name>
    <dbReference type="NCBI Taxonomy" id="150122"/>
    <lineage>
        <taxon>Bacteria</taxon>
        <taxon>Bacillati</taxon>
        <taxon>Actinomycetota</taxon>
        <taxon>Actinomycetes</taxon>
        <taxon>Micrococcales</taxon>
        <taxon>Microbacteriaceae</taxon>
        <taxon>Curtobacterium</taxon>
    </lineage>
</organism>
<dbReference type="Pfam" id="PF04932">
    <property type="entry name" value="Wzy_C"/>
    <property type="match status" value="1"/>
</dbReference>
<dbReference type="InterPro" id="IPR051533">
    <property type="entry name" value="WaaL-like"/>
</dbReference>
<feature type="transmembrane region" description="Helical" evidence="5">
    <location>
        <begin position="191"/>
        <end position="210"/>
    </location>
</feature>
<dbReference type="PANTHER" id="PTHR37422:SF21">
    <property type="entry name" value="EXOQ-LIKE PROTEIN"/>
    <property type="match status" value="1"/>
</dbReference>
<keyword evidence="4 5" id="KW-0472">Membrane</keyword>
<reference evidence="7 8" key="1">
    <citation type="journal article" date="2019" name="Int. J. Syst. Evol. Microbiol.">
        <title>The Global Catalogue of Microorganisms (GCM) 10K type strain sequencing project: providing services to taxonomists for standard genome sequencing and annotation.</title>
        <authorList>
            <consortium name="The Broad Institute Genomics Platform"/>
            <consortium name="The Broad Institute Genome Sequencing Center for Infectious Disease"/>
            <person name="Wu L."/>
            <person name="Ma J."/>
        </authorList>
    </citation>
    <scope>NUCLEOTIDE SEQUENCE [LARGE SCALE GENOMIC DNA]</scope>
    <source>
        <strain evidence="7 8">JCM 12140</strain>
    </source>
</reference>
<comment type="subcellular location">
    <subcellularLocation>
        <location evidence="1">Membrane</location>
        <topology evidence="1">Multi-pass membrane protein</topology>
    </subcellularLocation>
</comment>
<feature type="transmembrane region" description="Helical" evidence="5">
    <location>
        <begin position="304"/>
        <end position="327"/>
    </location>
</feature>
<dbReference type="EMBL" id="BAAAJX010000017">
    <property type="protein sequence ID" value="GAA1494838.1"/>
    <property type="molecule type" value="Genomic_DNA"/>
</dbReference>
<name>A0ABN1ZH17_9MICO</name>
<feature type="transmembrane region" description="Helical" evidence="5">
    <location>
        <begin position="132"/>
        <end position="151"/>
    </location>
</feature>
<feature type="transmembrane region" description="Helical" evidence="5">
    <location>
        <begin position="101"/>
        <end position="120"/>
    </location>
</feature>
<comment type="caution">
    <text evidence="7">The sequence shown here is derived from an EMBL/GenBank/DDBJ whole genome shotgun (WGS) entry which is preliminary data.</text>
</comment>
<protein>
    <recommendedName>
        <fullName evidence="6">O-antigen ligase-related domain-containing protein</fullName>
    </recommendedName>
</protein>
<keyword evidence="3 5" id="KW-1133">Transmembrane helix</keyword>
<feature type="domain" description="O-antigen ligase-related" evidence="6">
    <location>
        <begin position="223"/>
        <end position="367"/>
    </location>
</feature>
<accession>A0ABN1ZH17</accession>
<evidence type="ECO:0000313" key="7">
    <source>
        <dbReference type="EMBL" id="GAA1494838.1"/>
    </source>
</evidence>
<evidence type="ECO:0000256" key="5">
    <source>
        <dbReference type="SAM" id="Phobius"/>
    </source>
</evidence>